<accession>A0AAX2D6P4</accession>
<dbReference type="SUPFAM" id="SSF101908">
    <property type="entry name" value="Putative isomerase YbhE"/>
    <property type="match status" value="1"/>
</dbReference>
<dbReference type="AlphaFoldDB" id="A0AAX2D6P4"/>
<dbReference type="EMBL" id="LT629790">
    <property type="protein sequence ID" value="SDU16834.1"/>
    <property type="molecule type" value="Genomic_DNA"/>
</dbReference>
<keyword evidence="2" id="KW-1185">Reference proteome</keyword>
<sequence length="444" mass="46762">MARSIPISAGTLDPTFANGGVLTLPTAEFTGYYTKAILPLAENKLLIAMHLPRLPAAIGLGKVNEDGTIDMGFGGAGTGLVEFSKKGSDLDVYQLRGLSDGGWLVIGQFSSIDHGGAYVLRYLQDGRLDTLFGEGGVRLLPYRNEPAGGEMVDGPVISTGAAQSSNNNGVSVVVQTDGKIVLPSWVEDDPSQGQWAVFRLNPDGTNDDTFNGSGFAVIELPGVVRTPISVRNVVIQADGKVLVSGEYIQDTAASRGVYVLRLDATGRLDSSFNGGVGVVTLPDSNAIHANAMALRGSDGAIVVAGDIWRDQHRHGLMFVLTSGGFFDFSFNSGQPLFSRLVPQGHDWHRCAWQADGSILVAGTTGRGVVEAGASALTARLRADGSLDPTFGGGGFVLFDEDGRHETVEDMALMPDGRIVVGGFAWLDHPGSPMIGGSWIIRYLA</sequence>
<proteinExistence type="predicted"/>
<reference evidence="1 2" key="1">
    <citation type="submission" date="2016-10" db="EMBL/GenBank/DDBJ databases">
        <authorList>
            <person name="Varghese N."/>
            <person name="Submissions S."/>
        </authorList>
    </citation>
    <scope>NUCLEOTIDE SEQUENCE [LARGE SCALE GENOMIC DNA]</scope>
    <source>
        <strain evidence="1 2">DSM 16733</strain>
    </source>
</reference>
<dbReference type="InterPro" id="IPR013431">
    <property type="entry name" value="Delta_60_rpt"/>
</dbReference>
<dbReference type="NCBIfam" id="TIGR02608">
    <property type="entry name" value="delta_60_rpt"/>
    <property type="match status" value="4"/>
</dbReference>
<protein>
    <submittedName>
        <fullName evidence="1">Delta-60 repeat domain-containing protein</fullName>
    </submittedName>
</protein>
<evidence type="ECO:0000313" key="2">
    <source>
        <dbReference type="Proteomes" id="UP000183772"/>
    </source>
</evidence>
<dbReference type="Proteomes" id="UP000183772">
    <property type="component" value="Chromosome I"/>
</dbReference>
<dbReference type="Gene3D" id="2.80.10.50">
    <property type="match status" value="3"/>
</dbReference>
<gene>
    <name evidence="1" type="ORF">SAMN05216476_0747</name>
</gene>
<dbReference type="GeneID" id="76211053"/>
<evidence type="ECO:0000313" key="1">
    <source>
        <dbReference type="EMBL" id="SDU16834.1"/>
    </source>
</evidence>
<dbReference type="RefSeq" id="WP_047702598.1">
    <property type="nucleotide sequence ID" value="NZ_CP102176.1"/>
</dbReference>
<organism evidence="1 2">
    <name type="scientific">Pseudomonas mediterranea</name>
    <dbReference type="NCBI Taxonomy" id="183795"/>
    <lineage>
        <taxon>Bacteria</taxon>
        <taxon>Pseudomonadati</taxon>
        <taxon>Pseudomonadota</taxon>
        <taxon>Gammaproteobacteria</taxon>
        <taxon>Pseudomonadales</taxon>
        <taxon>Pseudomonadaceae</taxon>
        <taxon>Pseudomonas</taxon>
    </lineage>
</organism>
<name>A0AAX2D6P4_9PSED</name>
<dbReference type="Pfam" id="PF17164">
    <property type="entry name" value="DUF5122"/>
    <property type="match status" value="4"/>
</dbReference>